<dbReference type="SUPFAM" id="SSF56925">
    <property type="entry name" value="OMPA-like"/>
    <property type="match status" value="1"/>
</dbReference>
<feature type="chain" id="PRO_5009214765" description="Outer membrane protein OmpA-like transmembrane domain-containing protein" evidence="2">
    <location>
        <begin position="23"/>
        <end position="186"/>
    </location>
</feature>
<evidence type="ECO:0000259" key="3">
    <source>
        <dbReference type="Pfam" id="PF01389"/>
    </source>
</evidence>
<reference evidence="4 5" key="1">
    <citation type="submission" date="2016-10" db="EMBL/GenBank/DDBJ databases">
        <title>Updated version of Genome Assembly of Janthinobacterium lividum ERGS5:01.</title>
        <authorList>
            <person name="Kumar R."/>
            <person name="Acharya V."/>
            <person name="Singh D."/>
        </authorList>
    </citation>
    <scope>NUCLEOTIDE SEQUENCE [LARGE SCALE GENOMIC DNA]</scope>
    <source>
        <strain evidence="4 5">ERGS5:01</strain>
    </source>
</reference>
<dbReference type="Pfam" id="PF01389">
    <property type="entry name" value="OmpA_membrane"/>
    <property type="match status" value="1"/>
</dbReference>
<evidence type="ECO:0000313" key="4">
    <source>
        <dbReference type="EMBL" id="OFJ49907.1"/>
    </source>
</evidence>
<feature type="domain" description="Outer membrane protein OmpA-like transmembrane" evidence="3">
    <location>
        <begin position="21"/>
        <end position="186"/>
    </location>
</feature>
<dbReference type="InterPro" id="IPR011250">
    <property type="entry name" value="OMP/PagP_B-barrel"/>
</dbReference>
<dbReference type="AlphaFoldDB" id="A0A1E8PUZ7"/>
<organism evidence="4 5">
    <name type="scientific">Janthinobacterium lividum</name>
    <dbReference type="NCBI Taxonomy" id="29581"/>
    <lineage>
        <taxon>Bacteria</taxon>
        <taxon>Pseudomonadati</taxon>
        <taxon>Pseudomonadota</taxon>
        <taxon>Betaproteobacteria</taxon>
        <taxon>Burkholderiales</taxon>
        <taxon>Oxalobacteraceae</taxon>
        <taxon>Janthinobacterium</taxon>
    </lineage>
</organism>
<comment type="caution">
    <text evidence="4">The sequence shown here is derived from an EMBL/GenBank/DDBJ whole genome shotgun (WGS) entry which is preliminary data.</text>
</comment>
<sequence length="186" mass="19763">MKKQLFAAVVGAALAFPLFAQAEGAYIGANVGRSELKLSGDFGSGKDNKTGYKAYAGYDFTQNFGAEAGYVNFGKVKDSENNDSLSVDTSAFYVAATGTLPLNEQFSLFAKAGVSQNRTKFNVDAMGFNFNVSKNKTAALFGIGAAYNINKNLSAVAEYENFGKTLSVNGATVKADLLSIGLRYKF</sequence>
<evidence type="ECO:0000256" key="2">
    <source>
        <dbReference type="SAM" id="SignalP"/>
    </source>
</evidence>
<comment type="subcellular location">
    <subcellularLocation>
        <location evidence="1">Cell outer membrane</location>
    </subcellularLocation>
</comment>
<proteinExistence type="predicted"/>
<gene>
    <name evidence="4" type="ORF">BA896_014650</name>
</gene>
<dbReference type="EMBL" id="MAQB02000001">
    <property type="protein sequence ID" value="OFJ49907.1"/>
    <property type="molecule type" value="Genomic_DNA"/>
</dbReference>
<keyword evidence="2" id="KW-0732">Signal</keyword>
<dbReference type="InterPro" id="IPR000498">
    <property type="entry name" value="OmpA-like_TM_dom"/>
</dbReference>
<accession>A0A1E8PUZ7</accession>
<dbReference type="Proteomes" id="UP000092634">
    <property type="component" value="Unassembled WGS sequence"/>
</dbReference>
<evidence type="ECO:0000256" key="1">
    <source>
        <dbReference type="ARBA" id="ARBA00004442"/>
    </source>
</evidence>
<evidence type="ECO:0000313" key="5">
    <source>
        <dbReference type="Proteomes" id="UP000092634"/>
    </source>
</evidence>
<name>A0A1E8PUZ7_9BURK</name>
<feature type="signal peptide" evidence="2">
    <location>
        <begin position="1"/>
        <end position="22"/>
    </location>
</feature>
<dbReference type="GO" id="GO:0009279">
    <property type="term" value="C:cell outer membrane"/>
    <property type="evidence" value="ECO:0007669"/>
    <property type="project" value="UniProtKB-SubCell"/>
</dbReference>
<dbReference type="Gene3D" id="2.40.160.20">
    <property type="match status" value="1"/>
</dbReference>
<protein>
    <recommendedName>
        <fullName evidence="3">Outer membrane protein OmpA-like transmembrane domain-containing protein</fullName>
    </recommendedName>
</protein>